<name>A0A2N9DUV6_9LACO</name>
<keyword evidence="2 6" id="KW-0413">Isomerase</keyword>
<comment type="caution">
    <text evidence="6">The sequence shown here is derived from an EMBL/GenBank/DDBJ whole genome shotgun (WGS) entry which is preliminary data.</text>
</comment>
<dbReference type="GO" id="GO:0005737">
    <property type="term" value="C:cytoplasm"/>
    <property type="evidence" value="ECO:0007669"/>
    <property type="project" value="InterPro"/>
</dbReference>
<dbReference type="NCBIfam" id="TIGR02625">
    <property type="entry name" value="YiiL_rotase"/>
    <property type="match status" value="1"/>
</dbReference>
<dbReference type="RefSeq" id="WP_106483143.1">
    <property type="nucleotide sequence ID" value="NZ_LT984417.1"/>
</dbReference>
<evidence type="ECO:0000256" key="1">
    <source>
        <dbReference type="ARBA" id="ARBA00022490"/>
    </source>
</evidence>
<evidence type="ECO:0000256" key="5">
    <source>
        <dbReference type="NCBIfam" id="TIGR02625"/>
    </source>
</evidence>
<dbReference type="AlphaFoldDB" id="A0A2N9DUV6"/>
<sequence length="108" mass="12561">MVRIAQLLFVKPDQYAEYQQRHAQLWPEMEAALIAHGARHYSIFLNPNDGQLFAYLEVADRTQYEQIAQTAICQKWWVYMAPLMKVNPDNSPVTVDLTEVFHLNEGSH</sequence>
<evidence type="ECO:0000313" key="7">
    <source>
        <dbReference type="Proteomes" id="UP000238739"/>
    </source>
</evidence>
<evidence type="ECO:0000256" key="2">
    <source>
        <dbReference type="ARBA" id="ARBA00023235"/>
    </source>
</evidence>
<dbReference type="InterPro" id="IPR013448">
    <property type="entry name" value="L-rhamnose_mutarotase"/>
</dbReference>
<evidence type="ECO:0000256" key="4">
    <source>
        <dbReference type="ARBA" id="ARBA00023308"/>
    </source>
</evidence>
<dbReference type="EMBL" id="OGVC01000014">
    <property type="protein sequence ID" value="SPC37994.1"/>
    <property type="molecule type" value="Genomic_DNA"/>
</dbReference>
<dbReference type="Proteomes" id="UP000238739">
    <property type="component" value="Unassembled WGS sequence"/>
</dbReference>
<evidence type="ECO:0000313" key="6">
    <source>
        <dbReference type="EMBL" id="SPC37994.1"/>
    </source>
</evidence>
<dbReference type="HAMAP" id="MF_01663">
    <property type="entry name" value="L_rham_rotase"/>
    <property type="match status" value="1"/>
</dbReference>
<dbReference type="Gene3D" id="3.30.70.100">
    <property type="match status" value="1"/>
</dbReference>
<dbReference type="GO" id="GO:0062192">
    <property type="term" value="F:L-rhamnose mutarotase activity"/>
    <property type="evidence" value="ECO:0007669"/>
    <property type="project" value="UniProtKB-UniRule"/>
</dbReference>
<keyword evidence="4" id="KW-0684">Rhamnose metabolism</keyword>
<keyword evidence="7" id="KW-1185">Reference proteome</keyword>
<keyword evidence="3" id="KW-0119">Carbohydrate metabolism</keyword>
<reference evidence="6" key="1">
    <citation type="submission" date="2018-01" db="EMBL/GenBank/DDBJ databases">
        <authorList>
            <person name="Chaillou S."/>
        </authorList>
    </citation>
    <scope>NUCLEOTIDE SEQUENCE [LARGE SCALE GENOMIC DNA]</scope>
    <source>
        <strain evidence="6">MFPC41A2801</strain>
    </source>
</reference>
<proteinExistence type="inferred from homology"/>
<dbReference type="PANTHER" id="PTHR34389:SF2">
    <property type="entry name" value="L-RHAMNOSE MUTAROTASE"/>
    <property type="match status" value="1"/>
</dbReference>
<keyword evidence="1" id="KW-0963">Cytoplasm</keyword>
<organism evidence="6 7">
    <name type="scientific">Latilactobacillus fuchuensis</name>
    <dbReference type="NCBI Taxonomy" id="164393"/>
    <lineage>
        <taxon>Bacteria</taxon>
        <taxon>Bacillati</taxon>
        <taxon>Bacillota</taxon>
        <taxon>Bacilli</taxon>
        <taxon>Lactobacillales</taxon>
        <taxon>Lactobacillaceae</taxon>
        <taxon>Latilactobacillus</taxon>
    </lineage>
</organism>
<accession>A0A2N9DUV6</accession>
<dbReference type="EC" id="5.1.3.32" evidence="5"/>
<protein>
    <recommendedName>
        <fullName evidence="5">L-rhamnose mutarotase</fullName>
        <ecNumber evidence="5">5.1.3.32</ecNumber>
    </recommendedName>
</protein>
<dbReference type="GO" id="GO:0019301">
    <property type="term" value="P:rhamnose catabolic process"/>
    <property type="evidence" value="ECO:0007669"/>
    <property type="project" value="UniProtKB-UniRule"/>
</dbReference>
<gene>
    <name evidence="6" type="primary">rhaM</name>
    <name evidence="6" type="ORF">LFUMFP_210095</name>
</gene>
<dbReference type="InterPro" id="IPR011008">
    <property type="entry name" value="Dimeric_a/b-barrel"/>
</dbReference>
<dbReference type="Pfam" id="PF05336">
    <property type="entry name" value="rhaM"/>
    <property type="match status" value="1"/>
</dbReference>
<evidence type="ECO:0000256" key="3">
    <source>
        <dbReference type="ARBA" id="ARBA00023277"/>
    </source>
</evidence>
<dbReference type="PANTHER" id="PTHR34389">
    <property type="entry name" value="L-RHAMNOSE MUTAROTASE"/>
    <property type="match status" value="1"/>
</dbReference>
<dbReference type="InterPro" id="IPR008000">
    <property type="entry name" value="Rham/fucose_mutarotase"/>
</dbReference>
<dbReference type="SUPFAM" id="SSF54909">
    <property type="entry name" value="Dimeric alpha+beta barrel"/>
    <property type="match status" value="1"/>
</dbReference>